<evidence type="ECO:0000256" key="1">
    <source>
        <dbReference type="SAM" id="Phobius"/>
    </source>
</evidence>
<keyword evidence="1" id="KW-0812">Transmembrane</keyword>
<dbReference type="Proteomes" id="UP000321830">
    <property type="component" value="Unassembled WGS sequence"/>
</dbReference>
<keyword evidence="1" id="KW-0472">Membrane</keyword>
<name>A0A511J4V2_9ENTE</name>
<gene>
    <name evidence="2" type="ORF">EVI01_23750</name>
</gene>
<feature type="transmembrane region" description="Helical" evidence="1">
    <location>
        <begin position="20"/>
        <end position="44"/>
    </location>
</feature>
<evidence type="ECO:0000313" key="2">
    <source>
        <dbReference type="EMBL" id="GEL93038.1"/>
    </source>
</evidence>
<protein>
    <submittedName>
        <fullName evidence="2">Uncharacterized protein</fullName>
    </submittedName>
</protein>
<organism evidence="2 3">
    <name type="scientific">Enterococcus villorum</name>
    <dbReference type="NCBI Taxonomy" id="112904"/>
    <lineage>
        <taxon>Bacteria</taxon>
        <taxon>Bacillati</taxon>
        <taxon>Bacillota</taxon>
        <taxon>Bacilli</taxon>
        <taxon>Lactobacillales</taxon>
        <taxon>Enterococcaceae</taxon>
        <taxon>Enterococcus</taxon>
    </lineage>
</organism>
<dbReference type="AlphaFoldDB" id="A0A511J4V2"/>
<keyword evidence="1" id="KW-1133">Transmembrane helix</keyword>
<proteinExistence type="predicted"/>
<sequence length="59" mass="7045">MLILVCMLAIWFKIEHYTDMSWWFLIPCTIIVALMGIAEGILIYKEIKDIAQEKMLRRK</sequence>
<dbReference type="RefSeq" id="WP_010751938.1">
    <property type="nucleotide sequence ID" value="NZ_BJWF01000044.1"/>
</dbReference>
<comment type="caution">
    <text evidence="2">The sequence shown here is derived from an EMBL/GenBank/DDBJ whole genome shotgun (WGS) entry which is preliminary data.</text>
</comment>
<evidence type="ECO:0000313" key="3">
    <source>
        <dbReference type="Proteomes" id="UP000321830"/>
    </source>
</evidence>
<reference evidence="2 3" key="1">
    <citation type="submission" date="2019-07" db="EMBL/GenBank/DDBJ databases">
        <title>Whole genome shotgun sequence of Enterococcus villorum NBRC 100699.</title>
        <authorList>
            <person name="Hosoyama A."/>
            <person name="Uohara A."/>
            <person name="Ohji S."/>
            <person name="Ichikawa N."/>
        </authorList>
    </citation>
    <scope>NUCLEOTIDE SEQUENCE [LARGE SCALE GENOMIC DNA]</scope>
    <source>
        <strain evidence="2 3">NBRC 100699</strain>
    </source>
</reference>
<accession>A0A511J4V2</accession>
<dbReference type="EMBL" id="BJWF01000044">
    <property type="protein sequence ID" value="GEL93038.1"/>
    <property type="molecule type" value="Genomic_DNA"/>
</dbReference>